<name>A0ABU9XJN5_9BACI</name>
<sequence length="71" mass="8508">MRGLFLRSIDRKEKIVIFYMDRNHQVTQRYIRVISIQDQSLVAYCYWRKKLRTFKLDNILSAGSLQKKVGA</sequence>
<evidence type="ECO:0000313" key="2">
    <source>
        <dbReference type="Proteomes" id="UP001444625"/>
    </source>
</evidence>
<gene>
    <name evidence="1" type="ORF">ABC228_15065</name>
</gene>
<dbReference type="RefSeq" id="WP_345825982.1">
    <property type="nucleotide sequence ID" value="NZ_JBDIML010000005.1"/>
</dbReference>
<reference evidence="1 2" key="1">
    <citation type="submission" date="2024-05" db="EMBL/GenBank/DDBJ databases">
        <authorList>
            <person name="Haq I."/>
            <person name="Ullah Z."/>
            <person name="Ahmad R."/>
            <person name="Li M."/>
            <person name="Tong Y."/>
        </authorList>
    </citation>
    <scope>NUCLEOTIDE SEQUENCE [LARGE SCALE GENOMIC DNA]</scope>
    <source>
        <strain evidence="1 2">16A2E</strain>
    </source>
</reference>
<protein>
    <recommendedName>
        <fullName evidence="3">WYL domain-containing protein</fullName>
    </recommendedName>
</protein>
<dbReference type="Proteomes" id="UP001444625">
    <property type="component" value="Unassembled WGS sequence"/>
</dbReference>
<evidence type="ECO:0008006" key="3">
    <source>
        <dbReference type="Google" id="ProtNLM"/>
    </source>
</evidence>
<organism evidence="1 2">
    <name type="scientific">Ornithinibacillus xuwenensis</name>
    <dbReference type="NCBI Taxonomy" id="3144668"/>
    <lineage>
        <taxon>Bacteria</taxon>
        <taxon>Bacillati</taxon>
        <taxon>Bacillota</taxon>
        <taxon>Bacilli</taxon>
        <taxon>Bacillales</taxon>
        <taxon>Bacillaceae</taxon>
        <taxon>Ornithinibacillus</taxon>
    </lineage>
</organism>
<accession>A0ABU9XJN5</accession>
<dbReference type="EMBL" id="JBDIML010000005">
    <property type="protein sequence ID" value="MEN2768501.1"/>
    <property type="molecule type" value="Genomic_DNA"/>
</dbReference>
<comment type="caution">
    <text evidence="1">The sequence shown here is derived from an EMBL/GenBank/DDBJ whole genome shotgun (WGS) entry which is preliminary data.</text>
</comment>
<proteinExistence type="predicted"/>
<evidence type="ECO:0000313" key="1">
    <source>
        <dbReference type="EMBL" id="MEN2768501.1"/>
    </source>
</evidence>
<keyword evidence="2" id="KW-1185">Reference proteome</keyword>